<dbReference type="InterPro" id="IPR012337">
    <property type="entry name" value="RNaseH-like_sf"/>
</dbReference>
<dbReference type="Pfam" id="PF13456">
    <property type="entry name" value="RVT_3"/>
    <property type="match status" value="1"/>
</dbReference>
<dbReference type="GeneID" id="109000545"/>
<dbReference type="KEGG" id="jre:109000545"/>
<gene>
    <name evidence="2" type="primary">LOC109000545</name>
</gene>
<protein>
    <submittedName>
        <fullName evidence="2">Uncharacterized protein LOC109000545</fullName>
    </submittedName>
</protein>
<keyword evidence="1" id="KW-1185">Reference proteome</keyword>
<dbReference type="Proteomes" id="UP000235220">
    <property type="component" value="Chromosome 6"/>
</dbReference>
<evidence type="ECO:0000313" key="2">
    <source>
        <dbReference type="RefSeq" id="XP_018833009.1"/>
    </source>
</evidence>
<dbReference type="InterPro" id="IPR036397">
    <property type="entry name" value="RNaseH_sf"/>
</dbReference>
<dbReference type="OrthoDB" id="1906820at2759"/>
<reference evidence="2" key="1">
    <citation type="submission" date="2025-08" db="UniProtKB">
        <authorList>
            <consortium name="RefSeq"/>
        </authorList>
    </citation>
    <scope>IDENTIFICATION</scope>
    <source>
        <tissue evidence="2">Leaves</tissue>
    </source>
</reference>
<dbReference type="InterPro" id="IPR052929">
    <property type="entry name" value="RNase_H-like_EbsB-rel"/>
</dbReference>
<accession>A0A2I4FMW5</accession>
<dbReference type="PANTHER" id="PTHR47074:SF48">
    <property type="entry name" value="POLYNUCLEOTIDYL TRANSFERASE, RIBONUCLEASE H-LIKE SUPERFAMILY PROTEIN"/>
    <property type="match status" value="1"/>
</dbReference>
<dbReference type="InterPro" id="IPR044730">
    <property type="entry name" value="RNase_H-like_dom_plant"/>
</dbReference>
<dbReference type="Gramene" id="Jr06_12090_p1">
    <property type="protein sequence ID" value="cds.Jr06_12090_p1"/>
    <property type="gene ID" value="Jr06_12090"/>
</dbReference>
<dbReference type="GO" id="GO:0004523">
    <property type="term" value="F:RNA-DNA hybrid ribonuclease activity"/>
    <property type="evidence" value="ECO:0007669"/>
    <property type="project" value="InterPro"/>
</dbReference>
<organism evidence="1 2">
    <name type="scientific">Juglans regia</name>
    <name type="common">English walnut</name>
    <dbReference type="NCBI Taxonomy" id="51240"/>
    <lineage>
        <taxon>Eukaryota</taxon>
        <taxon>Viridiplantae</taxon>
        <taxon>Streptophyta</taxon>
        <taxon>Embryophyta</taxon>
        <taxon>Tracheophyta</taxon>
        <taxon>Spermatophyta</taxon>
        <taxon>Magnoliopsida</taxon>
        <taxon>eudicotyledons</taxon>
        <taxon>Gunneridae</taxon>
        <taxon>Pentapetalae</taxon>
        <taxon>rosids</taxon>
        <taxon>fabids</taxon>
        <taxon>Fagales</taxon>
        <taxon>Juglandaceae</taxon>
        <taxon>Juglans</taxon>
    </lineage>
</organism>
<proteinExistence type="predicted"/>
<dbReference type="RefSeq" id="XP_018833009.1">
    <property type="nucleotide sequence ID" value="XM_018977464.1"/>
</dbReference>
<name>A0A2I4FMW5_JUGRE</name>
<dbReference type="AlphaFoldDB" id="A0A2I4FMW5"/>
<evidence type="ECO:0000313" key="1">
    <source>
        <dbReference type="Proteomes" id="UP000235220"/>
    </source>
</evidence>
<sequence>MKVYFKSFKEVVEHVVSTLSEDVIKVFACTGFKVWKRRNIFVFEGKFENPSRVALSALNLSKDLKEANDSNTEMDHGRQLESGPWRPPPLNVYKANWDASIDRASSRMGIGVVVTNWEGRVMATLRSSRKLVPDAKLAEAVAALRAVLFCKQLGISRLLLEGDALNVVNDLNREEVDWSAKGMIIQDIKSELK</sequence>
<dbReference type="Gene3D" id="3.30.420.10">
    <property type="entry name" value="Ribonuclease H-like superfamily/Ribonuclease H"/>
    <property type="match status" value="1"/>
</dbReference>
<dbReference type="GO" id="GO:0003676">
    <property type="term" value="F:nucleic acid binding"/>
    <property type="evidence" value="ECO:0007669"/>
    <property type="project" value="InterPro"/>
</dbReference>
<dbReference type="PANTHER" id="PTHR47074">
    <property type="entry name" value="BNAC02G40300D PROTEIN"/>
    <property type="match status" value="1"/>
</dbReference>
<dbReference type="SUPFAM" id="SSF53098">
    <property type="entry name" value="Ribonuclease H-like"/>
    <property type="match status" value="1"/>
</dbReference>
<dbReference type="InterPro" id="IPR002156">
    <property type="entry name" value="RNaseH_domain"/>
</dbReference>
<dbReference type="CDD" id="cd06222">
    <property type="entry name" value="RNase_H_like"/>
    <property type="match status" value="1"/>
</dbReference>